<name>A0A1R3G7F3_9ROSI</name>
<protein>
    <submittedName>
        <fullName evidence="1">Uncharacterized protein</fullName>
    </submittedName>
</protein>
<proteinExistence type="predicted"/>
<sequence length="43" mass="5046">MVPTEEEYLDLLKIPVGDLGKVYWRNFQTQVQKKMTEMTGIKS</sequence>
<organism evidence="1 2">
    <name type="scientific">Corchorus olitorius</name>
    <dbReference type="NCBI Taxonomy" id="93759"/>
    <lineage>
        <taxon>Eukaryota</taxon>
        <taxon>Viridiplantae</taxon>
        <taxon>Streptophyta</taxon>
        <taxon>Embryophyta</taxon>
        <taxon>Tracheophyta</taxon>
        <taxon>Spermatophyta</taxon>
        <taxon>Magnoliopsida</taxon>
        <taxon>eudicotyledons</taxon>
        <taxon>Gunneridae</taxon>
        <taxon>Pentapetalae</taxon>
        <taxon>rosids</taxon>
        <taxon>malvids</taxon>
        <taxon>Malvales</taxon>
        <taxon>Malvaceae</taxon>
        <taxon>Grewioideae</taxon>
        <taxon>Apeibeae</taxon>
        <taxon>Corchorus</taxon>
    </lineage>
</organism>
<dbReference type="OrthoDB" id="979197at2759"/>
<dbReference type="EMBL" id="AWUE01023368">
    <property type="protein sequence ID" value="OMO54002.1"/>
    <property type="molecule type" value="Genomic_DNA"/>
</dbReference>
<accession>A0A1R3G7F3</accession>
<evidence type="ECO:0000313" key="1">
    <source>
        <dbReference type="EMBL" id="OMO54002.1"/>
    </source>
</evidence>
<evidence type="ECO:0000313" key="2">
    <source>
        <dbReference type="Proteomes" id="UP000187203"/>
    </source>
</evidence>
<dbReference type="AlphaFoldDB" id="A0A1R3G7F3"/>
<reference evidence="2" key="1">
    <citation type="submission" date="2013-09" db="EMBL/GenBank/DDBJ databases">
        <title>Corchorus olitorius genome sequencing.</title>
        <authorList>
            <person name="Alam M."/>
            <person name="Haque M.S."/>
            <person name="Islam M.S."/>
            <person name="Emdad E.M."/>
            <person name="Islam M.M."/>
            <person name="Ahmed B."/>
            <person name="Halim A."/>
            <person name="Hossen Q.M.M."/>
            <person name="Hossain M.Z."/>
            <person name="Ahmed R."/>
            <person name="Khan M.M."/>
            <person name="Islam R."/>
            <person name="Rashid M.M."/>
            <person name="Khan S.A."/>
            <person name="Rahman M.S."/>
            <person name="Alam M."/>
            <person name="Yahiya A.S."/>
            <person name="Khan M.S."/>
            <person name="Azam M.S."/>
            <person name="Haque T."/>
            <person name="Lashkar M.Z.H."/>
            <person name="Akhand A.I."/>
            <person name="Morshed G."/>
            <person name="Roy S."/>
            <person name="Uddin K.S."/>
            <person name="Rabeya T."/>
            <person name="Hossain A.S."/>
            <person name="Chowdhury A."/>
            <person name="Snigdha A.R."/>
            <person name="Mortoza M.S."/>
            <person name="Matin S.A."/>
            <person name="Hoque S.M.E."/>
            <person name="Islam M.K."/>
            <person name="Roy D.K."/>
            <person name="Haider R."/>
            <person name="Moosa M.M."/>
            <person name="Elias S.M."/>
            <person name="Hasan A.M."/>
            <person name="Jahan S."/>
            <person name="Shafiuddin M."/>
            <person name="Mahmood N."/>
            <person name="Shommy N.S."/>
        </authorList>
    </citation>
    <scope>NUCLEOTIDE SEQUENCE [LARGE SCALE GENOMIC DNA]</scope>
    <source>
        <strain evidence="2">cv. O-4</strain>
    </source>
</reference>
<comment type="caution">
    <text evidence="1">The sequence shown here is derived from an EMBL/GenBank/DDBJ whole genome shotgun (WGS) entry which is preliminary data.</text>
</comment>
<dbReference type="Proteomes" id="UP000187203">
    <property type="component" value="Unassembled WGS sequence"/>
</dbReference>
<gene>
    <name evidence="1" type="ORF">COLO4_36602</name>
</gene>
<keyword evidence="2" id="KW-1185">Reference proteome</keyword>